<name>A0A1B1U6D4_9HELI</name>
<accession>A0A1B1U6D4</accession>
<dbReference type="RefSeq" id="WP_066340888.1">
    <property type="nucleotide sequence ID" value="NZ_CP016503.1"/>
</dbReference>
<reference evidence="2" key="1">
    <citation type="submission" date="2016-07" db="EMBL/GenBank/DDBJ databases">
        <authorList>
            <person name="Florea S."/>
            <person name="Webb J.S."/>
            <person name="Jaromczyk J."/>
            <person name="Schardl C.L."/>
        </authorList>
    </citation>
    <scope>NUCLEOTIDE SEQUENCE [LARGE SCALE GENOMIC DNA]</scope>
    <source>
        <strain evidence="2">MIT 01-6242</strain>
    </source>
</reference>
<keyword evidence="2" id="KW-1185">Reference proteome</keyword>
<dbReference type="AlphaFoldDB" id="A0A1B1U6D4"/>
<sequence>MSIHEKPHYYFEFTLEASGDQALLIELDWISKKLRIKPSESKMMGESFVAFNQTSISKFTRWTKQSKTYRDWDIDMNFEKFVARFQKREKEIIEILDKYKECGLSASICFVPTFYDQNAYKIKIPLHIMRFLSTTKSFFTTDAYFEPNPQLSHLKFRQKPHYYFEFTLEASGDQALLIELDWISKKLRIKPSESKMMGESFVAFNQTSISKFTRWTKQSKTYRDWDIDMNFEKFVARFQKREKEIIEILDKYKECGLSASICFVPTFYGENVYDCGISPKMASWLSSMQTNFRANPKVLTEIV</sequence>
<dbReference type="EMBL" id="CP016503">
    <property type="protein sequence ID" value="ANV98318.1"/>
    <property type="molecule type" value="Genomic_DNA"/>
</dbReference>
<protein>
    <submittedName>
        <fullName evidence="1">Uncharacterized protein</fullName>
    </submittedName>
</protein>
<organism evidence="1 2">
    <name type="scientific">Helicobacter enhydrae</name>
    <dbReference type="NCBI Taxonomy" id="222136"/>
    <lineage>
        <taxon>Bacteria</taxon>
        <taxon>Pseudomonadati</taxon>
        <taxon>Campylobacterota</taxon>
        <taxon>Epsilonproteobacteria</taxon>
        <taxon>Campylobacterales</taxon>
        <taxon>Helicobacteraceae</taxon>
        <taxon>Helicobacter</taxon>
    </lineage>
</organism>
<dbReference type="KEGG" id="het:BBW65_05675"/>
<dbReference type="OrthoDB" id="9883512at2"/>
<evidence type="ECO:0000313" key="1">
    <source>
        <dbReference type="EMBL" id="ANV98318.1"/>
    </source>
</evidence>
<dbReference type="Pfam" id="PF14106">
    <property type="entry name" value="DUF4279"/>
    <property type="match status" value="1"/>
</dbReference>
<dbReference type="STRING" id="222136.BBW65_05675"/>
<dbReference type="Proteomes" id="UP000092884">
    <property type="component" value="Chromosome"/>
</dbReference>
<proteinExistence type="predicted"/>
<evidence type="ECO:0000313" key="2">
    <source>
        <dbReference type="Proteomes" id="UP000092884"/>
    </source>
</evidence>
<dbReference type="InterPro" id="IPR025459">
    <property type="entry name" value="DUF4279"/>
</dbReference>
<gene>
    <name evidence="1" type="ORF">BBW65_05675</name>
</gene>